<keyword evidence="2" id="KW-0812">Transmembrane</keyword>
<feature type="transmembrane region" description="Helical" evidence="2">
    <location>
        <begin position="63"/>
        <end position="84"/>
    </location>
</feature>
<keyword evidence="2" id="KW-1133">Transmembrane helix</keyword>
<evidence type="ECO:0000313" key="4">
    <source>
        <dbReference type="Proteomes" id="UP001153620"/>
    </source>
</evidence>
<reference evidence="3" key="1">
    <citation type="submission" date="2022-01" db="EMBL/GenBank/DDBJ databases">
        <authorList>
            <person name="King R."/>
        </authorList>
    </citation>
    <scope>NUCLEOTIDE SEQUENCE</scope>
</reference>
<accession>A0A9N9RW99</accession>
<dbReference type="AlphaFoldDB" id="A0A9N9RW99"/>
<reference evidence="3" key="2">
    <citation type="submission" date="2022-10" db="EMBL/GenBank/DDBJ databases">
        <authorList>
            <consortium name="ENA_rothamsted_submissions"/>
            <consortium name="culmorum"/>
            <person name="King R."/>
        </authorList>
    </citation>
    <scope>NUCLEOTIDE SEQUENCE</scope>
</reference>
<keyword evidence="4" id="KW-1185">Reference proteome</keyword>
<dbReference type="OrthoDB" id="10531731at2759"/>
<organism evidence="3 4">
    <name type="scientific">Chironomus riparius</name>
    <dbReference type="NCBI Taxonomy" id="315576"/>
    <lineage>
        <taxon>Eukaryota</taxon>
        <taxon>Metazoa</taxon>
        <taxon>Ecdysozoa</taxon>
        <taxon>Arthropoda</taxon>
        <taxon>Hexapoda</taxon>
        <taxon>Insecta</taxon>
        <taxon>Pterygota</taxon>
        <taxon>Neoptera</taxon>
        <taxon>Endopterygota</taxon>
        <taxon>Diptera</taxon>
        <taxon>Nematocera</taxon>
        <taxon>Chironomoidea</taxon>
        <taxon>Chironomidae</taxon>
        <taxon>Chironominae</taxon>
        <taxon>Chironomus</taxon>
    </lineage>
</organism>
<feature type="transmembrane region" description="Helical" evidence="2">
    <location>
        <begin position="39"/>
        <end position="57"/>
    </location>
</feature>
<name>A0A9N9RW99_9DIPT</name>
<proteinExistence type="predicted"/>
<feature type="transmembrane region" description="Helical" evidence="2">
    <location>
        <begin position="6"/>
        <end position="27"/>
    </location>
</feature>
<dbReference type="Proteomes" id="UP001153620">
    <property type="component" value="Chromosome 2"/>
</dbReference>
<evidence type="ECO:0000256" key="1">
    <source>
        <dbReference type="SAM" id="MobiDB-lite"/>
    </source>
</evidence>
<evidence type="ECO:0000256" key="2">
    <source>
        <dbReference type="SAM" id="Phobius"/>
    </source>
</evidence>
<keyword evidence="2" id="KW-0472">Membrane</keyword>
<dbReference type="EMBL" id="OU895878">
    <property type="protein sequence ID" value="CAG9804547.1"/>
    <property type="molecule type" value="Genomic_DNA"/>
</dbReference>
<feature type="region of interest" description="Disordered" evidence="1">
    <location>
        <begin position="129"/>
        <end position="156"/>
    </location>
</feature>
<sequence>MNWTKLTLKVLIVIYALWRFIFSLHHIIINNMAMTSKTMLSYSIFAMNLLLLTGTLTESKIFLEIWMICFILKFGAIIFSVFDFDAEKHTIFHNNLVINTIITSIIQVIVLVLVMKLYKTINEEDKPLDTYSCSESPQEKKTYEEFSSRREHENPQVEGAVSFEPCFFILAN</sequence>
<protein>
    <submittedName>
        <fullName evidence="3">Uncharacterized protein</fullName>
    </submittedName>
</protein>
<gene>
    <name evidence="3" type="ORF">CHIRRI_LOCUS7430</name>
</gene>
<feature type="transmembrane region" description="Helical" evidence="2">
    <location>
        <begin position="96"/>
        <end position="118"/>
    </location>
</feature>
<evidence type="ECO:0000313" key="3">
    <source>
        <dbReference type="EMBL" id="CAG9804547.1"/>
    </source>
</evidence>
<feature type="compositionally biased region" description="Basic and acidic residues" evidence="1">
    <location>
        <begin position="137"/>
        <end position="155"/>
    </location>
</feature>